<evidence type="ECO:0000256" key="4">
    <source>
        <dbReference type="ARBA" id="ARBA00023163"/>
    </source>
</evidence>
<protein>
    <recommendedName>
        <fullName evidence="7">AP2/ERF domain-containing protein</fullName>
    </recommendedName>
</protein>
<dbReference type="GO" id="GO:0003700">
    <property type="term" value="F:DNA-binding transcription factor activity"/>
    <property type="evidence" value="ECO:0007669"/>
    <property type="project" value="InterPro"/>
</dbReference>
<dbReference type="GO" id="GO:0003677">
    <property type="term" value="F:DNA binding"/>
    <property type="evidence" value="ECO:0007669"/>
    <property type="project" value="UniProtKB-KW"/>
</dbReference>
<evidence type="ECO:0000256" key="6">
    <source>
        <dbReference type="SAM" id="MobiDB-lite"/>
    </source>
</evidence>
<dbReference type="InterPro" id="IPR001471">
    <property type="entry name" value="AP2/ERF_dom"/>
</dbReference>
<dbReference type="SUPFAM" id="SSF54171">
    <property type="entry name" value="DNA-binding domain"/>
    <property type="match status" value="2"/>
</dbReference>
<keyword evidence="4" id="KW-0804">Transcription</keyword>
<organism evidence="8">
    <name type="scientific">Tetraselmis chuii</name>
    <dbReference type="NCBI Taxonomy" id="63592"/>
    <lineage>
        <taxon>Eukaryota</taxon>
        <taxon>Viridiplantae</taxon>
        <taxon>Chlorophyta</taxon>
        <taxon>core chlorophytes</taxon>
        <taxon>Chlorodendrophyceae</taxon>
        <taxon>Chlorodendrales</taxon>
        <taxon>Chlorodendraceae</taxon>
        <taxon>Tetraselmis</taxon>
    </lineage>
</organism>
<evidence type="ECO:0000256" key="2">
    <source>
        <dbReference type="ARBA" id="ARBA00023015"/>
    </source>
</evidence>
<dbReference type="InterPro" id="IPR016177">
    <property type="entry name" value="DNA-bd_dom_sf"/>
</dbReference>
<accession>A0A7S1SN43</accession>
<feature type="compositionally biased region" description="Basic and acidic residues" evidence="6">
    <location>
        <begin position="219"/>
        <end position="229"/>
    </location>
</feature>
<dbReference type="PANTHER" id="PTHR32467:SF90">
    <property type="entry name" value="AP2-LIKE ETHYLENE-RESPONSIVE TRANSCRIPTION FACTOR AIL1"/>
    <property type="match status" value="1"/>
</dbReference>
<feature type="domain" description="AP2/ERF" evidence="7">
    <location>
        <begin position="569"/>
        <end position="629"/>
    </location>
</feature>
<evidence type="ECO:0000256" key="3">
    <source>
        <dbReference type="ARBA" id="ARBA00023125"/>
    </source>
</evidence>
<gene>
    <name evidence="8" type="ORF">TCHU04912_LOCUS6050</name>
</gene>
<evidence type="ECO:0000256" key="5">
    <source>
        <dbReference type="ARBA" id="ARBA00023242"/>
    </source>
</evidence>
<keyword evidence="3" id="KW-0238">DNA-binding</keyword>
<feature type="region of interest" description="Disordered" evidence="6">
    <location>
        <begin position="437"/>
        <end position="482"/>
    </location>
</feature>
<dbReference type="PROSITE" id="PS51032">
    <property type="entry name" value="AP2_ERF"/>
    <property type="match status" value="3"/>
</dbReference>
<dbReference type="Gene3D" id="3.30.730.10">
    <property type="entry name" value="AP2/ERF domain"/>
    <property type="match status" value="2"/>
</dbReference>
<feature type="domain" description="AP2/ERF" evidence="7">
    <location>
        <begin position="135"/>
        <end position="193"/>
    </location>
</feature>
<feature type="domain" description="AP2/ERF" evidence="7">
    <location>
        <begin position="482"/>
        <end position="538"/>
    </location>
</feature>
<proteinExistence type="predicted"/>
<dbReference type="GO" id="GO:0005634">
    <property type="term" value="C:nucleus"/>
    <property type="evidence" value="ECO:0007669"/>
    <property type="project" value="UniProtKB-SubCell"/>
</dbReference>
<dbReference type="PANTHER" id="PTHR32467">
    <property type="entry name" value="AP2-LIKE ETHYLENE-RESPONSIVE TRANSCRIPTION FACTOR"/>
    <property type="match status" value="1"/>
</dbReference>
<feature type="region of interest" description="Disordered" evidence="6">
    <location>
        <begin position="218"/>
        <end position="241"/>
    </location>
</feature>
<keyword evidence="2" id="KW-0805">Transcription regulation</keyword>
<name>A0A7S1SN43_9CHLO</name>
<evidence type="ECO:0000256" key="1">
    <source>
        <dbReference type="ARBA" id="ARBA00004123"/>
    </source>
</evidence>
<dbReference type="EMBL" id="HBGG01011865">
    <property type="protein sequence ID" value="CAD9203815.1"/>
    <property type="molecule type" value="Transcribed_RNA"/>
</dbReference>
<dbReference type="AlphaFoldDB" id="A0A7S1SN43"/>
<dbReference type="InterPro" id="IPR036955">
    <property type="entry name" value="AP2/ERF_dom_sf"/>
</dbReference>
<comment type="subcellular location">
    <subcellularLocation>
        <location evidence="1">Nucleus</location>
    </subcellularLocation>
</comment>
<dbReference type="SMART" id="SM00380">
    <property type="entry name" value="AP2"/>
    <property type="match status" value="2"/>
</dbReference>
<feature type="region of interest" description="Disordered" evidence="6">
    <location>
        <begin position="358"/>
        <end position="407"/>
    </location>
</feature>
<evidence type="ECO:0000259" key="7">
    <source>
        <dbReference type="PROSITE" id="PS51032"/>
    </source>
</evidence>
<sequence>MPAAMTCLNCPAAFHPPCLPINTPTAGERNVLCASCVQQISSGMRTGRPAPQTRRVGVPPAQVIQETVDQRGAALRQRGDSGDASFVDRLTDGAIAEVMSAVRGGVIAVGKHRRLSNTLGSSSSLEPSDAAPQPPQHGVEQIGVTGLWLSTVRVRGVLRSIGHFGSAAAAARARDLVMLHLWPTTAHATLNFPAGDYAEGSEWMALYTWLKRARGHPVAKSETDSRDVARPPPSAGAEVAGGGAIVSTTQNAVPPALMLSVRVESSIEMASALPDCVQVVCNTVFGLLLTQSMTILTEDAQSKVSIAEFVRRGYGGHLAGGLDLIHVVMEDGAVGSPLDLWVAACSQGSAVVFEVQTGPASEDDGKPKRNGVWTVPAKRRNGRTPSPPAATANGQSRPQQAATVAAEHSTAAINDVQAAMGPEGEGRSLAIFDSAAQPSFNGLGSDDGRGEELESDEERPRKRGRPRRTPQQGEDRAGRQCGYRGVKYMRRRGKWSAFITYHGDLQPLGTFDSEEAAARAYDWAALDLYGRSAVLNFSREEYQTGAPVPSGNIQAESAPIVADSERRSTFMGVYWNAQIGLWSAYATQRGGRRKHRTEIGSFVNEEDAARAYDRHVLETQGPSAITNYPAADYDGLSFAYVGGTMPHLPR</sequence>
<reference evidence="8" key="1">
    <citation type="submission" date="2021-01" db="EMBL/GenBank/DDBJ databases">
        <authorList>
            <person name="Corre E."/>
            <person name="Pelletier E."/>
            <person name="Niang G."/>
            <person name="Scheremetjew M."/>
            <person name="Finn R."/>
            <person name="Kale V."/>
            <person name="Holt S."/>
            <person name="Cochrane G."/>
            <person name="Meng A."/>
            <person name="Brown T."/>
            <person name="Cohen L."/>
        </authorList>
    </citation>
    <scope>NUCLEOTIDE SEQUENCE</scope>
    <source>
        <strain evidence="8">PLY429</strain>
    </source>
</reference>
<evidence type="ECO:0000313" key="8">
    <source>
        <dbReference type="EMBL" id="CAD9203815.1"/>
    </source>
</evidence>
<feature type="region of interest" description="Disordered" evidence="6">
    <location>
        <begin position="118"/>
        <end position="138"/>
    </location>
</feature>
<keyword evidence="5" id="KW-0539">Nucleus</keyword>